<feature type="DNA-binding region" description="H-T-H motif" evidence="2">
    <location>
        <begin position="44"/>
        <end position="63"/>
    </location>
</feature>
<dbReference type="EMBL" id="NAAC01000018">
    <property type="protein sequence ID" value="RDJ08755.1"/>
    <property type="molecule type" value="Genomic_DNA"/>
</dbReference>
<dbReference type="InterPro" id="IPR036271">
    <property type="entry name" value="Tet_transcr_reg_TetR-rel_C_sf"/>
</dbReference>
<dbReference type="PROSITE" id="PS50977">
    <property type="entry name" value="HTH_TETR_2"/>
    <property type="match status" value="1"/>
</dbReference>
<organism evidence="4 5">
    <name type="scientific">Rhizobium grahamii</name>
    <dbReference type="NCBI Taxonomy" id="1120045"/>
    <lineage>
        <taxon>Bacteria</taxon>
        <taxon>Pseudomonadati</taxon>
        <taxon>Pseudomonadota</taxon>
        <taxon>Alphaproteobacteria</taxon>
        <taxon>Hyphomicrobiales</taxon>
        <taxon>Rhizobiaceae</taxon>
        <taxon>Rhizobium/Agrobacterium group</taxon>
        <taxon>Rhizobium</taxon>
    </lineage>
</organism>
<evidence type="ECO:0000313" key="4">
    <source>
        <dbReference type="EMBL" id="RDJ08755.1"/>
    </source>
</evidence>
<dbReference type="OrthoDB" id="7584337at2"/>
<evidence type="ECO:0000256" key="2">
    <source>
        <dbReference type="PROSITE-ProRule" id="PRU00335"/>
    </source>
</evidence>
<name>A0A370KM15_9HYPH</name>
<dbReference type="GO" id="GO:0003700">
    <property type="term" value="F:DNA-binding transcription factor activity"/>
    <property type="evidence" value="ECO:0007669"/>
    <property type="project" value="TreeGrafter"/>
</dbReference>
<dbReference type="InterPro" id="IPR050109">
    <property type="entry name" value="HTH-type_TetR-like_transc_reg"/>
</dbReference>
<dbReference type="SUPFAM" id="SSF46689">
    <property type="entry name" value="Homeodomain-like"/>
    <property type="match status" value="1"/>
</dbReference>
<evidence type="ECO:0000313" key="5">
    <source>
        <dbReference type="Proteomes" id="UP000254939"/>
    </source>
</evidence>
<dbReference type="InterPro" id="IPR039536">
    <property type="entry name" value="TetR_C_Proteobacteria"/>
</dbReference>
<evidence type="ECO:0000259" key="3">
    <source>
        <dbReference type="PROSITE" id="PS50977"/>
    </source>
</evidence>
<comment type="caution">
    <text evidence="4">The sequence shown here is derived from an EMBL/GenBank/DDBJ whole genome shotgun (WGS) entry which is preliminary data.</text>
</comment>
<dbReference type="InterPro" id="IPR001647">
    <property type="entry name" value="HTH_TetR"/>
</dbReference>
<sequence>MFPNHEIERKPRGRPQMRCDDDTRSIIIEAASRQFHENGFATASIAAIAQEAGVSTKTLYRLFPTKADLFSDLISDRIGRFLLALDPTTLAAADLRQGLERMLMAYGMLTLSEDTITMIRLVIGESDRFPEIANSFYERAVVRTNTLMEGWLRKQIERGAITLEDPHAACGMLRGMMTMEPQRATMLRQRPAPGIEEIANRAKMCADLFLNGAAVARA</sequence>
<protein>
    <submittedName>
        <fullName evidence="4">TetR family transcriptional regulator</fullName>
    </submittedName>
</protein>
<keyword evidence="1 2" id="KW-0238">DNA-binding</keyword>
<dbReference type="AlphaFoldDB" id="A0A370KM15"/>
<dbReference type="InterPro" id="IPR009057">
    <property type="entry name" value="Homeodomain-like_sf"/>
</dbReference>
<reference evidence="4 5" key="1">
    <citation type="submission" date="2017-03" db="EMBL/GenBank/DDBJ databases">
        <title>Genome analysis of Rhizobial strains effectives or ineffectives for nitrogen fixation isolated from bean seeds.</title>
        <authorList>
            <person name="Peralta H."/>
            <person name="Aguilar-Vera A."/>
            <person name="Mora Y."/>
            <person name="Vargas-Lagunas C."/>
            <person name="Girard L."/>
            <person name="Mora J."/>
        </authorList>
    </citation>
    <scope>NUCLEOTIDE SEQUENCE [LARGE SCALE GENOMIC DNA]</scope>
    <source>
        <strain evidence="4 5">CCGM3</strain>
    </source>
</reference>
<dbReference type="RefSeq" id="WP_114714366.1">
    <property type="nucleotide sequence ID" value="NZ_KZ857261.1"/>
</dbReference>
<dbReference type="Gene3D" id="1.10.357.10">
    <property type="entry name" value="Tetracycline Repressor, domain 2"/>
    <property type="match status" value="1"/>
</dbReference>
<dbReference type="PANTHER" id="PTHR30055">
    <property type="entry name" value="HTH-TYPE TRANSCRIPTIONAL REGULATOR RUTR"/>
    <property type="match status" value="1"/>
</dbReference>
<proteinExistence type="predicted"/>
<accession>A0A370KM15</accession>
<dbReference type="PANTHER" id="PTHR30055:SF223">
    <property type="entry name" value="HTH-TYPE TRANSCRIPTIONAL REGULATOR UIDR"/>
    <property type="match status" value="1"/>
</dbReference>
<dbReference type="Pfam" id="PF00440">
    <property type="entry name" value="TetR_N"/>
    <property type="match status" value="1"/>
</dbReference>
<evidence type="ECO:0000256" key="1">
    <source>
        <dbReference type="ARBA" id="ARBA00023125"/>
    </source>
</evidence>
<feature type="domain" description="HTH tetR-type" evidence="3">
    <location>
        <begin position="21"/>
        <end position="81"/>
    </location>
</feature>
<dbReference type="SUPFAM" id="SSF48498">
    <property type="entry name" value="Tetracyclin repressor-like, C-terminal domain"/>
    <property type="match status" value="1"/>
</dbReference>
<dbReference type="Proteomes" id="UP000254939">
    <property type="component" value="Unassembled WGS sequence"/>
</dbReference>
<gene>
    <name evidence="4" type="ORF">B5K06_19540</name>
</gene>
<dbReference type="PRINTS" id="PR00455">
    <property type="entry name" value="HTHTETR"/>
</dbReference>
<dbReference type="Pfam" id="PF14246">
    <property type="entry name" value="TetR_C_7"/>
    <property type="match status" value="1"/>
</dbReference>
<dbReference type="GO" id="GO:0000976">
    <property type="term" value="F:transcription cis-regulatory region binding"/>
    <property type="evidence" value="ECO:0007669"/>
    <property type="project" value="TreeGrafter"/>
</dbReference>